<dbReference type="STRING" id="688246.Premu_1225"/>
<dbReference type="Pfam" id="PF00486">
    <property type="entry name" value="Trans_reg_C"/>
    <property type="match status" value="1"/>
</dbReference>
<feature type="transmembrane region" description="Helical" evidence="2">
    <location>
        <begin position="122"/>
        <end position="140"/>
    </location>
</feature>
<keyword evidence="2" id="KW-0472">Membrane</keyword>
<dbReference type="EMBL" id="GL945017">
    <property type="protein sequence ID" value="EGN56654.1"/>
    <property type="molecule type" value="Genomic_DNA"/>
</dbReference>
<proteinExistence type="predicted"/>
<name>F8N976_9BACT</name>
<keyword evidence="1" id="KW-0238">DNA-binding</keyword>
<gene>
    <name evidence="4" type="ORF">Premu_1225</name>
</gene>
<sequence length="243" mass="28185">MKPYHSILLFMAIVAGAIMSGHYNYRRAEDAIVADMNRALSKTVAQCQEEWITPDTIRDYRRNLTMAALRPYATVQYYAVEDQGNGLRSCKMRWRHNDFNVQGYAHVSFASVLLLSDQRLSAALSLLAVVWGLFSVFLFMRQRRGKVVLGEMMLCEDDKRFYTLRHDAIRLTPMQNQLMQMFFRSETHELTKQEICDCLWPKKPDASATLYTLIKRLRPIIEEQGKLKIASGRGQNYRLSQSD</sequence>
<dbReference type="InterPro" id="IPR001867">
    <property type="entry name" value="OmpR/PhoB-type_DNA-bd"/>
</dbReference>
<keyword evidence="5" id="KW-1185">Reference proteome</keyword>
<dbReference type="InterPro" id="IPR036388">
    <property type="entry name" value="WH-like_DNA-bd_sf"/>
</dbReference>
<dbReference type="GO" id="GO:0006355">
    <property type="term" value="P:regulation of DNA-templated transcription"/>
    <property type="evidence" value="ECO:0007669"/>
    <property type="project" value="InterPro"/>
</dbReference>
<dbReference type="GO" id="GO:0003677">
    <property type="term" value="F:DNA binding"/>
    <property type="evidence" value="ECO:0007669"/>
    <property type="project" value="UniProtKB-KW"/>
</dbReference>
<keyword evidence="2" id="KW-0812">Transmembrane</keyword>
<evidence type="ECO:0000256" key="1">
    <source>
        <dbReference type="ARBA" id="ARBA00023125"/>
    </source>
</evidence>
<dbReference type="GO" id="GO:0000160">
    <property type="term" value="P:phosphorelay signal transduction system"/>
    <property type="evidence" value="ECO:0007669"/>
    <property type="project" value="InterPro"/>
</dbReference>
<dbReference type="SUPFAM" id="SSF46894">
    <property type="entry name" value="C-terminal effector domain of the bipartite response regulators"/>
    <property type="match status" value="1"/>
</dbReference>
<dbReference type="OrthoDB" id="1025819at2"/>
<accession>F8N976</accession>
<dbReference type="Proteomes" id="UP000002772">
    <property type="component" value="Unassembled WGS sequence"/>
</dbReference>
<dbReference type="SMART" id="SM00862">
    <property type="entry name" value="Trans_reg_C"/>
    <property type="match status" value="1"/>
</dbReference>
<dbReference type="RefSeq" id="WP_007573880.1">
    <property type="nucleotide sequence ID" value="NZ_BPTS01000001.1"/>
</dbReference>
<evidence type="ECO:0000256" key="2">
    <source>
        <dbReference type="SAM" id="Phobius"/>
    </source>
</evidence>
<dbReference type="HOGENOM" id="CLU_080714_0_0_10"/>
<feature type="domain" description="OmpR/PhoB-type" evidence="3">
    <location>
        <begin position="166"/>
        <end position="239"/>
    </location>
</feature>
<organism evidence="4 5">
    <name type="scientific">Hallella multisaccharivorax DSM 17128</name>
    <dbReference type="NCBI Taxonomy" id="688246"/>
    <lineage>
        <taxon>Bacteria</taxon>
        <taxon>Pseudomonadati</taxon>
        <taxon>Bacteroidota</taxon>
        <taxon>Bacteroidia</taxon>
        <taxon>Bacteroidales</taxon>
        <taxon>Prevotellaceae</taxon>
        <taxon>Hallella</taxon>
    </lineage>
</organism>
<dbReference type="InterPro" id="IPR016032">
    <property type="entry name" value="Sig_transdc_resp-reg_C-effctor"/>
</dbReference>
<evidence type="ECO:0000313" key="4">
    <source>
        <dbReference type="EMBL" id="EGN56654.1"/>
    </source>
</evidence>
<dbReference type="AlphaFoldDB" id="F8N976"/>
<feature type="transmembrane region" description="Helical" evidence="2">
    <location>
        <begin position="6"/>
        <end position="25"/>
    </location>
</feature>
<protein>
    <submittedName>
        <fullName evidence="4">Transcriptional regulator domain-containing protein</fullName>
    </submittedName>
</protein>
<evidence type="ECO:0000313" key="5">
    <source>
        <dbReference type="Proteomes" id="UP000002772"/>
    </source>
</evidence>
<keyword evidence="2" id="KW-1133">Transmembrane helix</keyword>
<reference evidence="5" key="1">
    <citation type="journal article" date="2011" name="Stand. Genomic Sci.">
        <title>Non-contiguous finished genome sequence of the opportunistic oral pathogen Prevotella multisaccharivorax type strain (PPPA20).</title>
        <authorList>
            <person name="Pati A."/>
            <person name="Gronow S."/>
            <person name="Lu M."/>
            <person name="Lapidus A."/>
            <person name="Nolan M."/>
            <person name="Lucas S."/>
            <person name="Hammon N."/>
            <person name="Deshpande S."/>
            <person name="Cheng J.F."/>
            <person name="Tapia R."/>
            <person name="Han C."/>
            <person name="Goodwin L."/>
            <person name="Pitluck S."/>
            <person name="Liolios K."/>
            <person name="Pagani I."/>
            <person name="Mavromatis K."/>
            <person name="Mikhailova N."/>
            <person name="Huntemann M."/>
            <person name="Chen A."/>
            <person name="Palaniappan K."/>
            <person name="Land M."/>
            <person name="Hauser L."/>
            <person name="Detter J.C."/>
            <person name="Brambilla E.M."/>
            <person name="Rohde M."/>
            <person name="Goker M."/>
            <person name="Woyke T."/>
            <person name="Bristow J."/>
            <person name="Eisen J.A."/>
            <person name="Markowitz V."/>
            <person name="Hugenholtz P."/>
            <person name="Kyrpides N.C."/>
            <person name="Klenk H.P."/>
            <person name="Ivanova N."/>
        </authorList>
    </citation>
    <scope>NUCLEOTIDE SEQUENCE [LARGE SCALE GENOMIC DNA]</scope>
    <source>
        <strain evidence="5">DSM 17128</strain>
    </source>
</reference>
<dbReference type="eggNOG" id="COG0745">
    <property type="taxonomic scope" value="Bacteria"/>
</dbReference>
<dbReference type="Gene3D" id="1.10.10.10">
    <property type="entry name" value="Winged helix-like DNA-binding domain superfamily/Winged helix DNA-binding domain"/>
    <property type="match status" value="1"/>
</dbReference>
<evidence type="ECO:0000259" key="3">
    <source>
        <dbReference type="SMART" id="SM00862"/>
    </source>
</evidence>